<sequence length="266" mass="29231">MFGNACQDTTVKSLTRFGKGEGDGEFIELTLEHPGLDNAAWKLWKPGQFVMVRPESFGLDPLMGRPFSITSADEEQGISIFFQVMGQGTRKLASLKPGEPVTLWGPLGNAFAVRKDTPTLVLAGGIGIAPFYEYVKRHEQPENLRMIFGHRPPLACYNWERAQGVCSCEAHHETCRQDLMDFIALIEETVPQYCNDGLIIACGPLPFLETIKKVADQHGGRAQLSLENRMACGVGACLGCVCDHKTEGPVSVCARGPVFWSDEIEL</sequence>
<dbReference type="InterPro" id="IPR037117">
    <property type="entry name" value="Dihydroorotate_DH_ele_sf"/>
</dbReference>
<evidence type="ECO:0000256" key="12">
    <source>
        <dbReference type="PIRSR" id="PIRSR006816-2"/>
    </source>
</evidence>
<evidence type="ECO:0000256" key="10">
    <source>
        <dbReference type="ARBA" id="ARBA00034078"/>
    </source>
</evidence>
<dbReference type="PROSITE" id="PS51384">
    <property type="entry name" value="FAD_FR"/>
    <property type="match status" value="1"/>
</dbReference>
<dbReference type="KEGG" id="dfl:DFE_0357"/>
<dbReference type="InterPro" id="IPR017927">
    <property type="entry name" value="FAD-bd_FR_type"/>
</dbReference>
<dbReference type="GO" id="GO:0051537">
    <property type="term" value="F:2 iron, 2 sulfur cluster binding"/>
    <property type="evidence" value="ECO:0007669"/>
    <property type="project" value="UniProtKB-KW"/>
</dbReference>
<protein>
    <submittedName>
        <fullName evidence="14">Dihydroorotate dehydrogenase, electron transfer subunit</fullName>
    </submittedName>
</protein>
<evidence type="ECO:0000256" key="4">
    <source>
        <dbReference type="ARBA" id="ARBA00022714"/>
    </source>
</evidence>
<dbReference type="RefSeq" id="WP_126375979.1">
    <property type="nucleotide sequence ID" value="NZ_AP017378.1"/>
</dbReference>
<dbReference type="InterPro" id="IPR012165">
    <property type="entry name" value="Cyt_c3_hydrogenase_gsu"/>
</dbReference>
<dbReference type="PANTHER" id="PTHR43513:SF3">
    <property type="entry name" value="DIHYDROOROTATE DEHYDROGENASE B (NAD(+)), ELECTRON TRANSFER SUBUNIT-RELATED"/>
    <property type="match status" value="1"/>
</dbReference>
<feature type="binding site" evidence="12">
    <location>
        <position position="232"/>
    </location>
    <ligand>
        <name>[2Fe-2S] cluster</name>
        <dbReference type="ChEBI" id="CHEBI:190135"/>
    </ligand>
</feature>
<name>A0A2Z6AV28_9BACT</name>
<dbReference type="GO" id="GO:0050660">
    <property type="term" value="F:flavin adenine dinucleotide binding"/>
    <property type="evidence" value="ECO:0007669"/>
    <property type="project" value="InterPro"/>
</dbReference>
<organism evidence="14 15">
    <name type="scientific">Desulfovibrio ferrophilus</name>
    <dbReference type="NCBI Taxonomy" id="241368"/>
    <lineage>
        <taxon>Bacteria</taxon>
        <taxon>Pseudomonadati</taxon>
        <taxon>Thermodesulfobacteriota</taxon>
        <taxon>Desulfovibrionia</taxon>
        <taxon>Desulfovibrionales</taxon>
        <taxon>Desulfovibrionaceae</taxon>
        <taxon>Desulfovibrio</taxon>
    </lineage>
</organism>
<evidence type="ECO:0000256" key="6">
    <source>
        <dbReference type="ARBA" id="ARBA00022827"/>
    </source>
</evidence>
<keyword evidence="4 12" id="KW-0001">2Fe-2S</keyword>
<dbReference type="Gene3D" id="2.40.30.10">
    <property type="entry name" value="Translation factors"/>
    <property type="match status" value="1"/>
</dbReference>
<evidence type="ECO:0000313" key="15">
    <source>
        <dbReference type="Proteomes" id="UP000269883"/>
    </source>
</evidence>
<feature type="binding site" evidence="12">
    <location>
        <position position="237"/>
    </location>
    <ligand>
        <name>[2Fe-2S] cluster</name>
        <dbReference type="ChEBI" id="CHEBI:190135"/>
    </ligand>
</feature>
<feature type="binding site" evidence="11">
    <location>
        <begin position="88"/>
        <end position="89"/>
    </location>
    <ligand>
        <name>FAD</name>
        <dbReference type="ChEBI" id="CHEBI:57692"/>
    </ligand>
</feature>
<dbReference type="PANTHER" id="PTHR43513">
    <property type="entry name" value="DIHYDROOROTATE DEHYDROGENASE B (NAD(+)), ELECTRON TRANSFER SUBUNIT"/>
    <property type="match status" value="1"/>
</dbReference>
<dbReference type="EMBL" id="AP017378">
    <property type="protein sequence ID" value="BBD07083.1"/>
    <property type="molecule type" value="Genomic_DNA"/>
</dbReference>
<feature type="binding site" evidence="12">
    <location>
        <position position="240"/>
    </location>
    <ligand>
        <name>[2Fe-2S] cluster</name>
        <dbReference type="ChEBI" id="CHEBI:190135"/>
    </ligand>
</feature>
<evidence type="ECO:0000256" key="9">
    <source>
        <dbReference type="ARBA" id="ARBA00023014"/>
    </source>
</evidence>
<reference evidence="14 15" key="1">
    <citation type="journal article" date="2018" name="Sci. Adv.">
        <title>Multi-heme cytochromes provide a pathway for survival in energy-limited environments.</title>
        <authorList>
            <person name="Deng X."/>
            <person name="Dohmae N."/>
            <person name="Nealson K.H."/>
            <person name="Hashimoto K."/>
            <person name="Okamoto A."/>
        </authorList>
    </citation>
    <scope>NUCLEOTIDE SEQUENCE [LARGE SCALE GENOMIC DNA]</scope>
    <source>
        <strain evidence="14 15">IS5</strain>
    </source>
</reference>
<evidence type="ECO:0000256" key="2">
    <source>
        <dbReference type="ARBA" id="ARBA00022448"/>
    </source>
</evidence>
<dbReference type="PIRSF" id="PIRSF006816">
    <property type="entry name" value="Cyc3_hyd_g"/>
    <property type="match status" value="1"/>
</dbReference>
<feature type="binding site" evidence="11">
    <location>
        <begin position="65"/>
        <end position="68"/>
    </location>
    <ligand>
        <name>FAD</name>
        <dbReference type="ChEBI" id="CHEBI:57692"/>
    </ligand>
</feature>
<evidence type="ECO:0000256" key="3">
    <source>
        <dbReference type="ARBA" id="ARBA00022630"/>
    </source>
</evidence>
<keyword evidence="5 12" id="KW-0479">Metal-binding</keyword>
<dbReference type="GO" id="GO:0046872">
    <property type="term" value="F:metal ion binding"/>
    <property type="evidence" value="ECO:0007669"/>
    <property type="project" value="UniProtKB-KW"/>
</dbReference>
<keyword evidence="9 12" id="KW-0411">Iron-sulfur</keyword>
<gene>
    <name evidence="14" type="ORF">DFE_0357</name>
</gene>
<dbReference type="Pfam" id="PF10418">
    <property type="entry name" value="DHODB_Fe-S_bind"/>
    <property type="match status" value="1"/>
</dbReference>
<evidence type="ECO:0000256" key="7">
    <source>
        <dbReference type="ARBA" id="ARBA00022982"/>
    </source>
</evidence>
<dbReference type="InterPro" id="IPR039261">
    <property type="entry name" value="FNR_nucleotide-bd"/>
</dbReference>
<comment type="cofactor">
    <cofactor evidence="11">
        <name>FAD</name>
        <dbReference type="ChEBI" id="CHEBI:57692"/>
    </cofactor>
    <text evidence="11">Binds 1 FAD per subunit.</text>
</comment>
<dbReference type="Proteomes" id="UP000269883">
    <property type="component" value="Chromosome"/>
</dbReference>
<dbReference type="InterPro" id="IPR050353">
    <property type="entry name" value="PyrK_electron_transfer"/>
</dbReference>
<keyword evidence="8 12" id="KW-0408">Iron</keyword>
<keyword evidence="2" id="KW-0813">Transport</keyword>
<evidence type="ECO:0000259" key="13">
    <source>
        <dbReference type="PROSITE" id="PS51384"/>
    </source>
</evidence>
<comment type="similarity">
    <text evidence="1">Belongs to the PyrK family.</text>
</comment>
<keyword evidence="7" id="KW-0249">Electron transport</keyword>
<dbReference type="InterPro" id="IPR017938">
    <property type="entry name" value="Riboflavin_synthase-like_b-brl"/>
</dbReference>
<dbReference type="GO" id="GO:0006221">
    <property type="term" value="P:pyrimidine nucleotide biosynthetic process"/>
    <property type="evidence" value="ECO:0007669"/>
    <property type="project" value="InterPro"/>
</dbReference>
<comment type="cofactor">
    <cofactor evidence="12">
        <name>[2Fe-2S] cluster</name>
        <dbReference type="ChEBI" id="CHEBI:190135"/>
    </cofactor>
    <text evidence="12">Binds 1 [2Fe-2S] cluster per subunit.</text>
</comment>
<dbReference type="GO" id="GO:0016491">
    <property type="term" value="F:oxidoreductase activity"/>
    <property type="evidence" value="ECO:0007669"/>
    <property type="project" value="InterPro"/>
</dbReference>
<evidence type="ECO:0000313" key="14">
    <source>
        <dbReference type="EMBL" id="BBD07083.1"/>
    </source>
</evidence>
<dbReference type="SUPFAM" id="SSF63380">
    <property type="entry name" value="Riboflavin synthase domain-like"/>
    <property type="match status" value="1"/>
</dbReference>
<evidence type="ECO:0000256" key="1">
    <source>
        <dbReference type="ARBA" id="ARBA00006422"/>
    </source>
</evidence>
<comment type="cofactor">
    <cofactor evidence="10">
        <name>[2Fe-2S] cluster</name>
        <dbReference type="ChEBI" id="CHEBI:190135"/>
    </cofactor>
</comment>
<feature type="binding site" evidence="12">
    <location>
        <position position="253"/>
    </location>
    <ligand>
        <name>[2Fe-2S] cluster</name>
        <dbReference type="ChEBI" id="CHEBI:190135"/>
    </ligand>
</feature>
<feature type="domain" description="FAD-binding FR-type" evidence="13">
    <location>
        <begin position="4"/>
        <end position="113"/>
    </location>
</feature>
<dbReference type="SUPFAM" id="SSF52343">
    <property type="entry name" value="Ferredoxin reductase-like, C-terminal NADP-linked domain"/>
    <property type="match status" value="1"/>
</dbReference>
<dbReference type="InterPro" id="IPR019480">
    <property type="entry name" value="Dihydroorotate_DH_Fe-S-bd"/>
</dbReference>
<proteinExistence type="inferred from homology"/>
<dbReference type="Gene3D" id="2.10.240.10">
    <property type="entry name" value="Dihydroorotate dehydrogenase, electron transfer subunit"/>
    <property type="match status" value="1"/>
</dbReference>
<accession>A0A2Z6AV28</accession>
<evidence type="ECO:0000256" key="8">
    <source>
        <dbReference type="ARBA" id="ARBA00023004"/>
    </source>
</evidence>
<evidence type="ECO:0000256" key="11">
    <source>
        <dbReference type="PIRSR" id="PIRSR006816-1"/>
    </source>
</evidence>
<keyword evidence="3 11" id="KW-0285">Flavoprotein</keyword>
<evidence type="ECO:0000256" key="5">
    <source>
        <dbReference type="ARBA" id="ARBA00022723"/>
    </source>
</evidence>
<dbReference type="AlphaFoldDB" id="A0A2Z6AV28"/>
<dbReference type="OrthoDB" id="9796486at2"/>
<keyword evidence="6 11" id="KW-0274">FAD</keyword>
<keyword evidence="15" id="KW-1185">Reference proteome</keyword>
<dbReference type="Gene3D" id="3.40.50.80">
    <property type="entry name" value="Nucleotide-binding domain of ferredoxin-NADP reductase (FNR) module"/>
    <property type="match status" value="1"/>
</dbReference>